<feature type="compositionally biased region" description="Basic residues" evidence="1">
    <location>
        <begin position="66"/>
        <end position="75"/>
    </location>
</feature>
<dbReference type="Proteomes" id="UP000887540">
    <property type="component" value="Unplaced"/>
</dbReference>
<dbReference type="WBParaSite" id="ACRNAN_scaffold1782.g6986.t1">
    <property type="protein sequence ID" value="ACRNAN_scaffold1782.g6986.t1"/>
    <property type="gene ID" value="ACRNAN_scaffold1782.g6986"/>
</dbReference>
<dbReference type="AlphaFoldDB" id="A0A914D270"/>
<keyword evidence="3" id="KW-1185">Reference proteome</keyword>
<evidence type="ECO:0000313" key="3">
    <source>
        <dbReference type="Proteomes" id="UP000887540"/>
    </source>
</evidence>
<reference evidence="4" key="1">
    <citation type="submission" date="2022-11" db="UniProtKB">
        <authorList>
            <consortium name="WormBaseParasite"/>
        </authorList>
    </citation>
    <scope>IDENTIFICATION</scope>
</reference>
<feature type="region of interest" description="Disordered" evidence="1">
    <location>
        <begin position="65"/>
        <end position="88"/>
    </location>
</feature>
<evidence type="ECO:0000256" key="2">
    <source>
        <dbReference type="SAM" id="SignalP"/>
    </source>
</evidence>
<feature type="chain" id="PRO_5036675730" evidence="2">
    <location>
        <begin position="21"/>
        <end position="88"/>
    </location>
</feature>
<accession>A0A914D270</accession>
<evidence type="ECO:0000256" key="1">
    <source>
        <dbReference type="SAM" id="MobiDB-lite"/>
    </source>
</evidence>
<name>A0A914D270_9BILA</name>
<protein>
    <submittedName>
        <fullName evidence="4">Uncharacterized protein</fullName>
    </submittedName>
</protein>
<feature type="signal peptide" evidence="2">
    <location>
        <begin position="1"/>
        <end position="20"/>
    </location>
</feature>
<keyword evidence="2" id="KW-0732">Signal</keyword>
<sequence>MTSKLFLAVLLIITISITVSHPWQRPHVHPCYTCQNDDDIKRIMEAARLMIRGLESKKDNTNLQLIRRKHRKNKKSEKEDWSPLIRFG</sequence>
<proteinExistence type="predicted"/>
<organism evidence="3 4">
    <name type="scientific">Acrobeloides nanus</name>
    <dbReference type="NCBI Taxonomy" id="290746"/>
    <lineage>
        <taxon>Eukaryota</taxon>
        <taxon>Metazoa</taxon>
        <taxon>Ecdysozoa</taxon>
        <taxon>Nematoda</taxon>
        <taxon>Chromadorea</taxon>
        <taxon>Rhabditida</taxon>
        <taxon>Tylenchina</taxon>
        <taxon>Cephalobomorpha</taxon>
        <taxon>Cephaloboidea</taxon>
        <taxon>Cephalobidae</taxon>
        <taxon>Acrobeloides</taxon>
    </lineage>
</organism>
<evidence type="ECO:0000313" key="4">
    <source>
        <dbReference type="WBParaSite" id="ACRNAN_scaffold1782.g6986.t1"/>
    </source>
</evidence>